<evidence type="ECO:0000256" key="12">
    <source>
        <dbReference type="ARBA" id="ARBA00022842"/>
    </source>
</evidence>
<sequence>MSFQVLRSASRTARAFLSSSRTSAALCQWRTAAAATATVFRGSARSLSSFCERADYKSTSRGWVYGALSIPAAVYMLQDHQLHAAELERTFIAIKPDGVQRGLIAEIISRFERKGFKLVAIKIVVPSKEFAEKHYYDLKERPFFNGLCDFLSSGPVIAMVWEGEGVIKYGRKLIGATDPQKSEPGTIRGDLAVVVGRNIIHGSDGPETAKDEIALWFTSSELVSYTSNAEKWIYGVN</sequence>
<dbReference type="FunFam" id="3.30.70.141:FF:000005">
    <property type="entry name" value="Nucleoside diphosphate kinase"/>
    <property type="match status" value="1"/>
</dbReference>
<keyword evidence="20" id="KW-1185">Reference proteome</keyword>
<dbReference type="SMART" id="SM00562">
    <property type="entry name" value="NDK"/>
    <property type="match status" value="1"/>
</dbReference>
<evidence type="ECO:0000256" key="3">
    <source>
        <dbReference type="ARBA" id="ARBA00001946"/>
    </source>
</evidence>
<evidence type="ECO:0000256" key="8">
    <source>
        <dbReference type="ARBA" id="ARBA00022723"/>
    </source>
</evidence>
<gene>
    <name evidence="19" type="ORF">C4D60_Mb01t15050</name>
</gene>
<feature type="binding site" evidence="15">
    <location>
        <position position="198"/>
    </location>
    <ligand>
        <name>ATP</name>
        <dbReference type="ChEBI" id="CHEBI:30616"/>
    </ligand>
</feature>
<evidence type="ECO:0000256" key="13">
    <source>
        <dbReference type="ARBA" id="ARBA00023080"/>
    </source>
</evidence>
<protein>
    <recommendedName>
        <fullName evidence="17">Nucleoside diphosphate kinase</fullName>
        <ecNumber evidence="17">2.7.4.6</ecNumber>
    </recommendedName>
</protein>
<evidence type="ECO:0000256" key="15">
    <source>
        <dbReference type="PROSITE-ProRule" id="PRU00706"/>
    </source>
</evidence>
<feature type="binding site" evidence="15">
    <location>
        <position position="177"/>
    </location>
    <ligand>
        <name>ATP</name>
        <dbReference type="ChEBI" id="CHEBI:30616"/>
    </ligand>
</feature>
<feature type="binding site" evidence="15">
    <location>
        <position position="171"/>
    </location>
    <ligand>
        <name>ATP</name>
        <dbReference type="ChEBI" id="CHEBI:30616"/>
    </ligand>
</feature>
<dbReference type="PROSITE" id="PS51374">
    <property type="entry name" value="NDPK_LIKE"/>
    <property type="match status" value="1"/>
</dbReference>
<dbReference type="HAMAP" id="MF_00451">
    <property type="entry name" value="NDP_kinase"/>
    <property type="match status" value="1"/>
</dbReference>
<feature type="active site" description="Pros-phosphohistidine intermediate" evidence="15">
    <location>
        <position position="201"/>
    </location>
</feature>
<keyword evidence="11 17" id="KW-0067">ATP-binding</keyword>
<evidence type="ECO:0000256" key="4">
    <source>
        <dbReference type="ARBA" id="ARBA00004456"/>
    </source>
</evidence>
<dbReference type="InterPro" id="IPR023005">
    <property type="entry name" value="Nucleoside_diP_kinase_AS"/>
</dbReference>
<dbReference type="EMBL" id="PYDT01000004">
    <property type="protein sequence ID" value="THU63369.1"/>
    <property type="molecule type" value="Genomic_DNA"/>
</dbReference>
<dbReference type="GO" id="GO:0006183">
    <property type="term" value="P:GTP biosynthetic process"/>
    <property type="evidence" value="ECO:0007669"/>
    <property type="project" value="InterPro"/>
</dbReference>
<comment type="function">
    <text evidence="14">Major role in the synthesis of nucleoside triphosphates other than ATP. The ATP gamma phosphate is transferred to the NDP beta phosphate via a ping-pong mechanism, using a phosphorylated active-site intermediate. Shows the highest specificity towards GDP.</text>
</comment>
<evidence type="ECO:0000256" key="16">
    <source>
        <dbReference type="RuleBase" id="RU004011"/>
    </source>
</evidence>
<keyword evidence="7 17" id="KW-0808">Transferase</keyword>
<dbReference type="STRING" id="52838.A0A4S8JNP3"/>
<dbReference type="CDD" id="cd04413">
    <property type="entry name" value="NDPk_I"/>
    <property type="match status" value="1"/>
</dbReference>
<evidence type="ECO:0000256" key="1">
    <source>
        <dbReference type="ARBA" id="ARBA00000082"/>
    </source>
</evidence>
<dbReference type="EC" id="2.7.4.6" evidence="17"/>
<dbReference type="GO" id="GO:0004550">
    <property type="term" value="F:nucleoside diphosphate kinase activity"/>
    <property type="evidence" value="ECO:0007669"/>
    <property type="project" value="UniProtKB-EC"/>
</dbReference>
<dbReference type="InterPro" id="IPR034907">
    <property type="entry name" value="NDK-like_dom"/>
</dbReference>
<comment type="catalytic activity">
    <reaction evidence="1 17">
        <text>a 2'-deoxyribonucleoside 5'-diphosphate + ATP = a 2'-deoxyribonucleoside 5'-triphosphate + ADP</text>
        <dbReference type="Rhea" id="RHEA:44640"/>
        <dbReference type="ChEBI" id="CHEBI:30616"/>
        <dbReference type="ChEBI" id="CHEBI:61560"/>
        <dbReference type="ChEBI" id="CHEBI:73316"/>
        <dbReference type="ChEBI" id="CHEBI:456216"/>
        <dbReference type="EC" id="2.7.4.6"/>
    </reaction>
</comment>
<comment type="similarity">
    <text evidence="5 15 16">Belongs to the NDK family.</text>
</comment>
<feature type="binding site" evidence="15">
    <location>
        <position position="143"/>
    </location>
    <ligand>
        <name>ATP</name>
        <dbReference type="ChEBI" id="CHEBI:30616"/>
    </ligand>
</feature>
<dbReference type="GO" id="GO:0009543">
    <property type="term" value="C:chloroplast thylakoid lumen"/>
    <property type="evidence" value="ECO:0007669"/>
    <property type="project" value="UniProtKB-SubCell"/>
</dbReference>
<dbReference type="InterPro" id="IPR001564">
    <property type="entry name" value="Nucleoside_diP_kinase"/>
</dbReference>
<dbReference type="PANTHER" id="PTHR11349">
    <property type="entry name" value="NUCLEOSIDE DIPHOSPHATE KINASE"/>
    <property type="match status" value="1"/>
</dbReference>
<dbReference type="PROSITE" id="PS00469">
    <property type="entry name" value="NDPK"/>
    <property type="match status" value="1"/>
</dbReference>
<proteinExistence type="inferred from homology"/>
<evidence type="ECO:0000256" key="17">
    <source>
        <dbReference type="RuleBase" id="RU004013"/>
    </source>
</evidence>
<comment type="subcellular location">
    <subcellularLocation>
        <location evidence="4">Plastid</location>
        <location evidence="4">Chloroplast thylakoid lumen</location>
    </subcellularLocation>
</comment>
<dbReference type="Pfam" id="PF00334">
    <property type="entry name" value="NDK"/>
    <property type="match status" value="1"/>
</dbReference>
<comment type="caution">
    <text evidence="19">The sequence shown here is derived from an EMBL/GenBank/DDBJ whole genome shotgun (WGS) entry which is preliminary data.</text>
</comment>
<keyword evidence="9 17" id="KW-0547">Nucleotide-binding</keyword>
<evidence type="ECO:0000256" key="11">
    <source>
        <dbReference type="ARBA" id="ARBA00022840"/>
    </source>
</evidence>
<dbReference type="Gene3D" id="3.30.70.141">
    <property type="entry name" value="Nucleoside diphosphate kinase-like domain"/>
    <property type="match status" value="1"/>
</dbReference>
<feature type="domain" description="Nucleoside diphosphate kinase-like" evidence="18">
    <location>
        <begin position="87"/>
        <end position="224"/>
    </location>
</feature>
<evidence type="ECO:0000256" key="5">
    <source>
        <dbReference type="ARBA" id="ARBA00008142"/>
    </source>
</evidence>
<dbReference type="SUPFAM" id="SSF54919">
    <property type="entry name" value="Nucleoside diphosphate kinase, NDK"/>
    <property type="match status" value="1"/>
</dbReference>
<evidence type="ECO:0000313" key="20">
    <source>
        <dbReference type="Proteomes" id="UP000317650"/>
    </source>
</evidence>
<evidence type="ECO:0000256" key="10">
    <source>
        <dbReference type="ARBA" id="ARBA00022777"/>
    </source>
</evidence>
<dbReference type="Proteomes" id="UP000317650">
    <property type="component" value="Chromosome 1"/>
</dbReference>
<feature type="binding site" evidence="15">
    <location>
        <position position="188"/>
    </location>
    <ligand>
        <name>ATP</name>
        <dbReference type="ChEBI" id="CHEBI:30616"/>
    </ligand>
</feature>
<evidence type="ECO:0000256" key="9">
    <source>
        <dbReference type="ARBA" id="ARBA00022741"/>
    </source>
</evidence>
<dbReference type="GO" id="GO:0006241">
    <property type="term" value="P:CTP biosynthetic process"/>
    <property type="evidence" value="ECO:0007669"/>
    <property type="project" value="InterPro"/>
</dbReference>
<keyword evidence="13" id="KW-0546">Nucleotide metabolism</keyword>
<dbReference type="PRINTS" id="PR01243">
    <property type="entry name" value="NUCDPKINASE"/>
</dbReference>
<organism evidence="19 20">
    <name type="scientific">Musa balbisiana</name>
    <name type="common">Banana</name>
    <dbReference type="NCBI Taxonomy" id="52838"/>
    <lineage>
        <taxon>Eukaryota</taxon>
        <taxon>Viridiplantae</taxon>
        <taxon>Streptophyta</taxon>
        <taxon>Embryophyta</taxon>
        <taxon>Tracheophyta</taxon>
        <taxon>Spermatophyta</taxon>
        <taxon>Magnoliopsida</taxon>
        <taxon>Liliopsida</taxon>
        <taxon>Zingiberales</taxon>
        <taxon>Musaceae</taxon>
        <taxon>Musa</taxon>
    </lineage>
</organism>
<keyword evidence="10 17" id="KW-0418">Kinase</keyword>
<dbReference type="AlphaFoldDB" id="A0A4S8JNP3"/>
<evidence type="ECO:0000256" key="2">
    <source>
        <dbReference type="ARBA" id="ARBA00000937"/>
    </source>
</evidence>
<dbReference type="GO" id="GO:0046872">
    <property type="term" value="F:metal ion binding"/>
    <property type="evidence" value="ECO:0007669"/>
    <property type="project" value="UniProtKB-KW"/>
</dbReference>
<comment type="subunit">
    <text evidence="6">Homohexamer.</text>
</comment>
<accession>A0A4S8JNP3</accession>
<comment type="cofactor">
    <cofactor evidence="3">
        <name>Mg(2+)</name>
        <dbReference type="ChEBI" id="CHEBI:18420"/>
    </cofactor>
</comment>
<evidence type="ECO:0000256" key="6">
    <source>
        <dbReference type="ARBA" id="ARBA00011643"/>
    </source>
</evidence>
<name>A0A4S8JNP3_MUSBA</name>
<evidence type="ECO:0000256" key="14">
    <source>
        <dbReference type="ARBA" id="ARBA00058621"/>
    </source>
</evidence>
<dbReference type="InterPro" id="IPR036850">
    <property type="entry name" value="NDK-like_dom_sf"/>
</dbReference>
<evidence type="ECO:0000256" key="7">
    <source>
        <dbReference type="ARBA" id="ARBA00022679"/>
    </source>
</evidence>
<evidence type="ECO:0000313" key="19">
    <source>
        <dbReference type="EMBL" id="THU63369.1"/>
    </source>
</evidence>
<dbReference type="NCBIfam" id="NF001908">
    <property type="entry name" value="PRK00668.1"/>
    <property type="match status" value="1"/>
</dbReference>
<comment type="catalytic activity">
    <reaction evidence="2">
        <text>a ribonucleoside 5'-diphosphate + ATP = a ribonucleoside 5'-triphosphate + ADP</text>
        <dbReference type="Rhea" id="RHEA:18113"/>
        <dbReference type="ChEBI" id="CHEBI:30616"/>
        <dbReference type="ChEBI" id="CHEBI:57930"/>
        <dbReference type="ChEBI" id="CHEBI:61557"/>
        <dbReference type="ChEBI" id="CHEBI:456216"/>
        <dbReference type="EC" id="2.7.4.6"/>
    </reaction>
</comment>
<dbReference type="GO" id="GO:0005524">
    <property type="term" value="F:ATP binding"/>
    <property type="evidence" value="ECO:0007669"/>
    <property type="project" value="UniProtKB-KW"/>
</dbReference>
<keyword evidence="12" id="KW-0460">Magnesium</keyword>
<feature type="binding site" evidence="15">
    <location>
        <position position="95"/>
    </location>
    <ligand>
        <name>ATP</name>
        <dbReference type="ChEBI" id="CHEBI:30616"/>
    </ligand>
</feature>
<reference evidence="19 20" key="1">
    <citation type="journal article" date="2019" name="Nat. Plants">
        <title>Genome sequencing of Musa balbisiana reveals subgenome evolution and function divergence in polyploid bananas.</title>
        <authorList>
            <person name="Yao X."/>
        </authorList>
    </citation>
    <scope>NUCLEOTIDE SEQUENCE [LARGE SCALE GENOMIC DNA]</scope>
    <source>
        <strain evidence="20">cv. DH-PKW</strain>
        <tissue evidence="19">Leaves</tissue>
    </source>
</reference>
<evidence type="ECO:0000259" key="18">
    <source>
        <dbReference type="SMART" id="SM00562"/>
    </source>
</evidence>
<dbReference type="GO" id="GO:0006228">
    <property type="term" value="P:UTP biosynthetic process"/>
    <property type="evidence" value="ECO:0007669"/>
    <property type="project" value="InterPro"/>
</dbReference>
<keyword evidence="8" id="KW-0479">Metal-binding</keyword>